<keyword evidence="3" id="KW-1185">Reference proteome</keyword>
<feature type="transmembrane region" description="Helical" evidence="1">
    <location>
        <begin position="80"/>
        <end position="105"/>
    </location>
</feature>
<evidence type="ECO:0000313" key="3">
    <source>
        <dbReference type="Proteomes" id="UP000199256"/>
    </source>
</evidence>
<evidence type="ECO:0000256" key="1">
    <source>
        <dbReference type="SAM" id="Phobius"/>
    </source>
</evidence>
<evidence type="ECO:0008006" key="4">
    <source>
        <dbReference type="Google" id="ProtNLM"/>
    </source>
</evidence>
<dbReference type="Pfam" id="PF11067">
    <property type="entry name" value="DUF2868"/>
    <property type="match status" value="1"/>
</dbReference>
<dbReference type="EMBL" id="FOAA01000008">
    <property type="protein sequence ID" value="SEL03280.1"/>
    <property type="molecule type" value="Genomic_DNA"/>
</dbReference>
<dbReference type="RefSeq" id="WP_090253362.1">
    <property type="nucleotide sequence ID" value="NZ_FOAA01000008.1"/>
</dbReference>
<proteinExistence type="predicted"/>
<reference evidence="3" key="1">
    <citation type="submission" date="2016-10" db="EMBL/GenBank/DDBJ databases">
        <authorList>
            <person name="Varghese N."/>
            <person name="Submissions S."/>
        </authorList>
    </citation>
    <scope>NUCLEOTIDE SEQUENCE [LARGE SCALE GENOMIC DNA]</scope>
    <source>
        <strain evidence="3">DSM 241</strain>
    </source>
</reference>
<name>A0A1H7LWD8_9GAMM</name>
<feature type="transmembrane region" description="Helical" evidence="1">
    <location>
        <begin position="117"/>
        <end position="142"/>
    </location>
</feature>
<keyword evidence="1" id="KW-0472">Membrane</keyword>
<evidence type="ECO:0000313" key="2">
    <source>
        <dbReference type="EMBL" id="SEL03280.1"/>
    </source>
</evidence>
<feature type="transmembrane region" description="Helical" evidence="1">
    <location>
        <begin position="198"/>
        <end position="216"/>
    </location>
</feature>
<keyword evidence="1" id="KW-0812">Transmembrane</keyword>
<dbReference type="Proteomes" id="UP000199256">
    <property type="component" value="Unassembled WGS sequence"/>
</dbReference>
<sequence length="506" mass="54520">MKNPTQTQPVAAPQSLFTQRLIAEAVRIHEDREGRVIEDSTAWKAGRETAGDLEARVLARAAATRLGGQVKDALQGVRRLGTWMGILALLLAGLVGMGAASASLGAPLMDDGSRVNIFWTLGSLLGVQTLMLLLWLLIMLLLPRAGGGLLGHGVLGVGGGLARWLSRAQAHELAVRALINLLGRGGLARWSAGSVTHLLWAAFGAGALLMCIWSLSVRQYDFAWGTTLLSETHFITLIHTLGALPSWLGIPVPDEALIHASRLGVSEGADGRIAWSGFLLGSLLFYGLLPRLLLGLLCLGLARRSAARSRADLTAPGYARLAPRLQPDHHRLGVIDPPPASLAPQPASQARRNTPDATVPMALIGFELEHARNHWIQKTHHARCTPLGQVDDRQTRRDILAALAAQNPAPSVVVVVCSLARTPDRSAEGFLADLRSRTTAPVWLLLDEASVARGREIDLDARYRAWQDLSERACLDRLLPDDPARADHQDAQVLLDAFDHPEDHAS</sequence>
<dbReference type="STRING" id="1396821.SAMN05444515_10866"/>
<accession>A0A1H7LWD8</accession>
<organism evidence="2 3">
    <name type="scientific">Ectothiorhodospira marina</name>
    <dbReference type="NCBI Taxonomy" id="1396821"/>
    <lineage>
        <taxon>Bacteria</taxon>
        <taxon>Pseudomonadati</taxon>
        <taxon>Pseudomonadota</taxon>
        <taxon>Gammaproteobacteria</taxon>
        <taxon>Chromatiales</taxon>
        <taxon>Ectothiorhodospiraceae</taxon>
        <taxon>Ectothiorhodospira</taxon>
    </lineage>
</organism>
<feature type="transmembrane region" description="Helical" evidence="1">
    <location>
        <begin position="273"/>
        <end position="302"/>
    </location>
</feature>
<dbReference type="OrthoDB" id="6210861at2"/>
<dbReference type="AlphaFoldDB" id="A0A1H7LWD8"/>
<gene>
    <name evidence="2" type="ORF">SAMN05444515_10866</name>
</gene>
<protein>
    <recommendedName>
        <fullName evidence="4">DUF2868 domain-containing protein</fullName>
    </recommendedName>
</protein>
<dbReference type="InterPro" id="IPR021296">
    <property type="entry name" value="DUF2868"/>
</dbReference>
<keyword evidence="1" id="KW-1133">Transmembrane helix</keyword>